<sequence length="164" mass="18416">MEGAAPFGLVLARRPTFHASAQGPWHAVLLMMHVFGYAFMRGQNNAWKLRCSWKTNVHYCATQLIAETVEGRMCWSLLLGQKEKNDAANCHLKTNSQLLLKVIAGIEIQKTQQVILISSLHCRVEFSQLLSSIPNCFEENFGLKLSCLCPILRFGGGDEYRDST</sequence>
<evidence type="ECO:0000313" key="2">
    <source>
        <dbReference type="Proteomes" id="UP001062846"/>
    </source>
</evidence>
<dbReference type="EMBL" id="CM046391">
    <property type="protein sequence ID" value="KAI8560342.1"/>
    <property type="molecule type" value="Genomic_DNA"/>
</dbReference>
<name>A0ACC0P5S6_RHOML</name>
<reference evidence="1" key="1">
    <citation type="submission" date="2022-02" db="EMBL/GenBank/DDBJ databases">
        <title>Plant Genome Project.</title>
        <authorList>
            <person name="Zhang R.-G."/>
        </authorList>
    </citation>
    <scope>NUCLEOTIDE SEQUENCE</scope>
    <source>
        <strain evidence="1">AT1</strain>
    </source>
</reference>
<dbReference type="Proteomes" id="UP001062846">
    <property type="component" value="Chromosome 4"/>
</dbReference>
<protein>
    <submittedName>
        <fullName evidence="1">Uncharacterized protein</fullName>
    </submittedName>
</protein>
<comment type="caution">
    <text evidence="1">The sequence shown here is derived from an EMBL/GenBank/DDBJ whole genome shotgun (WGS) entry which is preliminary data.</text>
</comment>
<organism evidence="1 2">
    <name type="scientific">Rhododendron molle</name>
    <name type="common">Chinese azalea</name>
    <name type="synonym">Azalea mollis</name>
    <dbReference type="NCBI Taxonomy" id="49168"/>
    <lineage>
        <taxon>Eukaryota</taxon>
        <taxon>Viridiplantae</taxon>
        <taxon>Streptophyta</taxon>
        <taxon>Embryophyta</taxon>
        <taxon>Tracheophyta</taxon>
        <taxon>Spermatophyta</taxon>
        <taxon>Magnoliopsida</taxon>
        <taxon>eudicotyledons</taxon>
        <taxon>Gunneridae</taxon>
        <taxon>Pentapetalae</taxon>
        <taxon>asterids</taxon>
        <taxon>Ericales</taxon>
        <taxon>Ericaceae</taxon>
        <taxon>Ericoideae</taxon>
        <taxon>Rhodoreae</taxon>
        <taxon>Rhododendron</taxon>
    </lineage>
</organism>
<gene>
    <name evidence="1" type="ORF">RHMOL_Rhmol04G0248000</name>
</gene>
<keyword evidence="2" id="KW-1185">Reference proteome</keyword>
<evidence type="ECO:0000313" key="1">
    <source>
        <dbReference type="EMBL" id="KAI8560342.1"/>
    </source>
</evidence>
<accession>A0ACC0P5S6</accession>
<proteinExistence type="predicted"/>